<organism evidence="1 2">
    <name type="scientific">Enterococcus saigonensis</name>
    <dbReference type="NCBI Taxonomy" id="1805431"/>
    <lineage>
        <taxon>Bacteria</taxon>
        <taxon>Bacillati</taxon>
        <taxon>Bacillota</taxon>
        <taxon>Bacilli</taxon>
        <taxon>Lactobacillales</taxon>
        <taxon>Enterococcaceae</taxon>
        <taxon>Enterococcus</taxon>
    </lineage>
</organism>
<sequence>MGDSEETHIRHTFDSFCKKVVHNEALTFKRNTLCLPNVKSQWKYWNKKDWVQSSIIWNQI</sequence>
<dbReference type="AlphaFoldDB" id="A0A679ICG0"/>
<dbReference type="Proteomes" id="UP000502998">
    <property type="component" value="Chromosome"/>
</dbReference>
<protein>
    <submittedName>
        <fullName evidence="1">Uncharacterized protein</fullName>
    </submittedName>
</protein>
<proteinExistence type="predicted"/>
<dbReference type="KEGG" id="esg:EsVE80_14260"/>
<evidence type="ECO:0000313" key="1">
    <source>
        <dbReference type="EMBL" id="BCA85903.1"/>
    </source>
</evidence>
<evidence type="ECO:0000313" key="2">
    <source>
        <dbReference type="Proteomes" id="UP000502998"/>
    </source>
</evidence>
<dbReference type="EMBL" id="AP022822">
    <property type="protein sequence ID" value="BCA85903.1"/>
    <property type="molecule type" value="Genomic_DNA"/>
</dbReference>
<keyword evidence="2" id="KW-1185">Reference proteome</keyword>
<gene>
    <name evidence="1" type="ORF">EsVE80_14260</name>
</gene>
<accession>A0A679ICG0</accession>
<reference evidence="1 2" key="1">
    <citation type="submission" date="2020-02" db="EMBL/GenBank/DDBJ databases">
        <title>Characterization of vanA genotype vancomycin-resistant Enterococcus saigonensis VE80.</title>
        <authorList>
            <person name="Harada T."/>
            <person name="Motooka D."/>
            <person name="Nakamura S."/>
            <person name="Yamamoto Y."/>
            <person name="Kawahara R."/>
            <person name="Kawatsu K."/>
        </authorList>
    </citation>
    <scope>NUCLEOTIDE SEQUENCE [LARGE SCALE GENOMIC DNA]</scope>
    <source>
        <strain evidence="1 2">VE80</strain>
    </source>
</reference>
<name>A0A679ICG0_9ENTE</name>